<feature type="active site" description="Proton acceptor" evidence="27">
    <location>
        <position position="194"/>
    </location>
</feature>
<comment type="catalytic activity">
    <reaction evidence="11">
        <text>N-octadecanoyl-L-phenylalanine + H2O = octadecanoate + L-phenylalanine</text>
        <dbReference type="Rhea" id="RHEA:64128"/>
        <dbReference type="ChEBI" id="CHEBI:15377"/>
        <dbReference type="ChEBI" id="CHEBI:25629"/>
        <dbReference type="ChEBI" id="CHEBI:58095"/>
        <dbReference type="ChEBI" id="CHEBI:149700"/>
    </reaction>
    <physiologicalReaction direction="left-to-right" evidence="11">
        <dbReference type="Rhea" id="RHEA:64129"/>
    </physiologicalReaction>
</comment>
<evidence type="ECO:0000256" key="17">
    <source>
        <dbReference type="ARBA" id="ARBA00048402"/>
    </source>
</evidence>
<evidence type="ECO:0000256" key="7">
    <source>
        <dbReference type="ARBA" id="ARBA00034698"/>
    </source>
</evidence>
<evidence type="ECO:0000256" key="15">
    <source>
        <dbReference type="ARBA" id="ARBA00048145"/>
    </source>
</evidence>
<feature type="transmembrane region" description="Helical" evidence="29">
    <location>
        <begin position="7"/>
        <end position="32"/>
    </location>
</feature>
<comment type="similarity">
    <text evidence="2">Belongs to the peptidase M20A family.</text>
</comment>
<dbReference type="GO" id="GO:1990845">
    <property type="term" value="P:adaptive thermogenesis"/>
    <property type="evidence" value="ECO:0007669"/>
    <property type="project" value="UniProtKB-ARBA"/>
</dbReference>
<evidence type="ECO:0000256" key="25">
    <source>
        <dbReference type="ARBA" id="ARBA00049100"/>
    </source>
</evidence>
<feature type="active site" evidence="27">
    <location>
        <position position="130"/>
    </location>
</feature>
<dbReference type="InterPro" id="IPR011650">
    <property type="entry name" value="Peptidase_M20_dimer"/>
</dbReference>
<dbReference type="PIRSF" id="PIRSF036696">
    <property type="entry name" value="ACY-1"/>
    <property type="match status" value="1"/>
</dbReference>
<evidence type="ECO:0000256" key="19">
    <source>
        <dbReference type="ARBA" id="ARBA00048597"/>
    </source>
</evidence>
<keyword evidence="29" id="KW-0472">Membrane</keyword>
<keyword evidence="3" id="KW-0645">Protease</keyword>
<comment type="catalytic activity">
    <reaction evidence="24">
        <text>L-phenylalanine + (9Z)-octadecenoate = N-(9Z-octadecenoyl)-L-phenylalanine + H2O</text>
        <dbReference type="Rhea" id="RHEA:51300"/>
        <dbReference type="ChEBI" id="CHEBI:15377"/>
        <dbReference type="ChEBI" id="CHEBI:30823"/>
        <dbReference type="ChEBI" id="CHEBI:58095"/>
        <dbReference type="ChEBI" id="CHEBI:134020"/>
    </reaction>
    <physiologicalReaction direction="left-to-right" evidence="24">
        <dbReference type="Rhea" id="RHEA:51301"/>
    </physiologicalReaction>
    <physiologicalReaction direction="right-to-left" evidence="24">
        <dbReference type="Rhea" id="RHEA:51302"/>
    </physiologicalReaction>
</comment>
<dbReference type="GO" id="GO:0006520">
    <property type="term" value="P:amino acid metabolic process"/>
    <property type="evidence" value="ECO:0007669"/>
    <property type="project" value="UniProtKB-ARBA"/>
</dbReference>
<dbReference type="Gene3D" id="3.40.630.10">
    <property type="entry name" value="Zn peptidases"/>
    <property type="match status" value="1"/>
</dbReference>
<evidence type="ECO:0000256" key="22">
    <source>
        <dbReference type="ARBA" id="ARBA00048827"/>
    </source>
</evidence>
<dbReference type="GO" id="GO:0046872">
    <property type="term" value="F:metal ion binding"/>
    <property type="evidence" value="ECO:0007669"/>
    <property type="project" value="UniProtKB-KW"/>
</dbReference>
<dbReference type="OrthoDB" id="3064516at2759"/>
<comment type="function">
    <text evidence="8">Secreted enzyme that regulates the endogenous N-fatty acyl amino acid (NAAs) tissue and circulating levels by functioning as a bidirectional NAA synthase/hydrolase. It condenses free fatty acids and free amino acids to generate NAAs and bidirectionally catalyzes the reverse hydrolysis reaction. Some of these NAAs stimulate oxidative metabolism via mitochondrial uncoupling, increasing energy expenditure in a UPC1-independent manner. Thereby, this secreted protein may indirectly regulate whole body energy expenditure. PM20D1 circulates in tight association with both low- and high-density (LDL and HDL,respectively) lipoprotein particles.</text>
</comment>
<comment type="pathway">
    <text evidence="1">Lipid metabolism; fatty acid metabolism.</text>
</comment>
<comment type="catalytic activity">
    <reaction evidence="19">
        <text>N-(9Z-octadecenoyl)-L-serine + H2O = L-serine + (9Z)-octadecenoate</text>
        <dbReference type="Rhea" id="RHEA:51352"/>
        <dbReference type="ChEBI" id="CHEBI:15377"/>
        <dbReference type="ChEBI" id="CHEBI:30823"/>
        <dbReference type="ChEBI" id="CHEBI:33384"/>
        <dbReference type="ChEBI" id="CHEBI:134031"/>
    </reaction>
    <physiologicalReaction direction="left-to-right" evidence="19">
        <dbReference type="Rhea" id="RHEA:51353"/>
    </physiologicalReaction>
</comment>
<dbReference type="PANTHER" id="PTHR45962:SF1">
    <property type="entry name" value="N-FATTY-ACYL-AMINO ACID SYNTHASE_HYDROLASE PM20D1"/>
    <property type="match status" value="1"/>
</dbReference>
<proteinExistence type="inferred from homology"/>
<evidence type="ECO:0000256" key="9">
    <source>
        <dbReference type="ARBA" id="ARBA00047450"/>
    </source>
</evidence>
<dbReference type="GO" id="GO:0006508">
    <property type="term" value="P:proteolysis"/>
    <property type="evidence" value="ECO:0007669"/>
    <property type="project" value="UniProtKB-KW"/>
</dbReference>
<comment type="catalytic activity">
    <reaction evidence="17">
        <text>N-(5Z,8Z,11Z,14Z)-eicosatetraenoyl-glycine + H2O = (5Z,8Z,11Z,14Z)-eicosatetraenoate + glycine</text>
        <dbReference type="Rhea" id="RHEA:64108"/>
        <dbReference type="ChEBI" id="CHEBI:15377"/>
        <dbReference type="ChEBI" id="CHEBI:32395"/>
        <dbReference type="ChEBI" id="CHEBI:57305"/>
        <dbReference type="ChEBI" id="CHEBI:59002"/>
    </reaction>
    <physiologicalReaction direction="left-to-right" evidence="17">
        <dbReference type="Rhea" id="RHEA:64109"/>
    </physiologicalReaction>
    <physiologicalReaction direction="right-to-left" evidence="17">
        <dbReference type="Rhea" id="RHEA:64110"/>
    </physiologicalReaction>
</comment>
<dbReference type="InterPro" id="IPR047177">
    <property type="entry name" value="Pept_M20A"/>
</dbReference>
<dbReference type="InterPro" id="IPR002933">
    <property type="entry name" value="Peptidase_M20"/>
</dbReference>
<dbReference type="Proteomes" id="UP000288716">
    <property type="component" value="Unassembled WGS sequence"/>
</dbReference>
<name>A0A443S402_9ACAR</name>
<dbReference type="Pfam" id="PF01546">
    <property type="entry name" value="Peptidase_M20"/>
    <property type="match status" value="1"/>
</dbReference>
<gene>
    <name evidence="31" type="ORF">B4U80_03326</name>
</gene>
<dbReference type="STRING" id="299467.A0A443S402"/>
<feature type="binding site" evidence="28">
    <location>
        <position position="224"/>
    </location>
    <ligand>
        <name>Zn(2+)</name>
        <dbReference type="ChEBI" id="CHEBI:29105"/>
        <label>1</label>
    </ligand>
</feature>
<comment type="catalytic activity">
    <reaction evidence="18">
        <text>an N-acyl-L-amino acid + H2O = an L-alpha-amino acid + a carboxylate</text>
        <dbReference type="Rhea" id="RHEA:15565"/>
        <dbReference type="ChEBI" id="CHEBI:15377"/>
        <dbReference type="ChEBI" id="CHEBI:29067"/>
        <dbReference type="ChEBI" id="CHEBI:59869"/>
        <dbReference type="ChEBI" id="CHEBI:59874"/>
        <dbReference type="EC" id="3.5.1.14"/>
    </reaction>
    <physiologicalReaction direction="left-to-right" evidence="18">
        <dbReference type="Rhea" id="RHEA:15566"/>
    </physiologicalReaction>
    <physiologicalReaction direction="right-to-left" evidence="18">
        <dbReference type="Rhea" id="RHEA:15567"/>
    </physiologicalReaction>
</comment>
<comment type="pathway">
    <text evidence="7">Amino-acid metabolism.</text>
</comment>
<dbReference type="Gene3D" id="1.10.150.900">
    <property type="match status" value="1"/>
</dbReference>
<dbReference type="EMBL" id="NCKV01009269">
    <property type="protein sequence ID" value="RWS22276.1"/>
    <property type="molecule type" value="Genomic_DNA"/>
</dbReference>
<dbReference type="Pfam" id="PF07687">
    <property type="entry name" value="M20_dimer"/>
    <property type="match status" value="1"/>
</dbReference>
<feature type="binding site" evidence="28">
    <location>
        <position position="470"/>
    </location>
    <ligand>
        <name>Zn(2+)</name>
        <dbReference type="ChEBI" id="CHEBI:29105"/>
        <label>2</label>
    </ligand>
</feature>
<reference evidence="31 32" key="1">
    <citation type="journal article" date="2018" name="Gigascience">
        <title>Genomes of trombidid mites reveal novel predicted allergens and laterally-transferred genes associated with secondary metabolism.</title>
        <authorList>
            <person name="Dong X."/>
            <person name="Chaisiri K."/>
            <person name="Xia D."/>
            <person name="Armstrong S.D."/>
            <person name="Fang Y."/>
            <person name="Donnelly M.J."/>
            <person name="Kadowaki T."/>
            <person name="McGarry J.W."/>
            <person name="Darby A.C."/>
            <person name="Makepeace B.L."/>
        </authorList>
    </citation>
    <scope>NUCLEOTIDE SEQUENCE [LARGE SCALE GENOMIC DNA]</scope>
    <source>
        <strain evidence="31">UoL-UT</strain>
    </source>
</reference>
<keyword evidence="29" id="KW-0812">Transmembrane</keyword>
<evidence type="ECO:0000256" key="29">
    <source>
        <dbReference type="SAM" id="Phobius"/>
    </source>
</evidence>
<dbReference type="GO" id="GO:0004046">
    <property type="term" value="F:aminoacylase activity"/>
    <property type="evidence" value="ECO:0007669"/>
    <property type="project" value="UniProtKB-EC"/>
</dbReference>
<comment type="catalytic activity">
    <reaction evidence="22">
        <text>N-(9Z-octadecenoyl)-L-leucine + H2O = L-leucine + (9Z)-octadecenoate</text>
        <dbReference type="Rhea" id="RHEA:51360"/>
        <dbReference type="ChEBI" id="CHEBI:15377"/>
        <dbReference type="ChEBI" id="CHEBI:30823"/>
        <dbReference type="ChEBI" id="CHEBI:57427"/>
        <dbReference type="ChEBI" id="CHEBI:134035"/>
    </reaction>
    <physiologicalReaction direction="left-to-right" evidence="22">
        <dbReference type="Rhea" id="RHEA:51361"/>
    </physiologicalReaction>
    <physiologicalReaction direction="right-to-left" evidence="22">
        <dbReference type="Rhea" id="RHEA:51362"/>
    </physiologicalReaction>
</comment>
<feature type="binding site" evidence="28">
    <location>
        <position position="160"/>
    </location>
    <ligand>
        <name>Zn(2+)</name>
        <dbReference type="ChEBI" id="CHEBI:29105"/>
        <label>2</label>
    </ligand>
</feature>
<evidence type="ECO:0000256" key="14">
    <source>
        <dbReference type="ARBA" id="ARBA00047879"/>
    </source>
</evidence>
<comment type="cofactor">
    <cofactor evidence="28">
        <name>Zn(2+)</name>
        <dbReference type="ChEBI" id="CHEBI:29105"/>
    </cofactor>
    <text evidence="28">Binds 2 Zn(2+) ions per subunit.</text>
</comment>
<evidence type="ECO:0000256" key="4">
    <source>
        <dbReference type="ARBA" id="ARBA00022723"/>
    </source>
</evidence>
<evidence type="ECO:0000256" key="5">
    <source>
        <dbReference type="ARBA" id="ARBA00022801"/>
    </source>
</evidence>
<dbReference type="GO" id="GO:0006629">
    <property type="term" value="P:lipid metabolic process"/>
    <property type="evidence" value="ECO:0007669"/>
    <property type="project" value="UniProtKB-ARBA"/>
</dbReference>
<accession>A0A443S402</accession>
<comment type="catalytic activity">
    <reaction evidence="16">
        <text>N-(9Z-octadecenoyl)-L-asparagine + H2O = L-asparagine + (9Z)-octadecenoate</text>
        <dbReference type="Rhea" id="RHEA:64136"/>
        <dbReference type="ChEBI" id="CHEBI:15377"/>
        <dbReference type="ChEBI" id="CHEBI:30823"/>
        <dbReference type="ChEBI" id="CHEBI:58048"/>
        <dbReference type="ChEBI" id="CHEBI:149730"/>
    </reaction>
    <physiologicalReaction direction="left-to-right" evidence="16">
        <dbReference type="Rhea" id="RHEA:64137"/>
    </physiologicalReaction>
</comment>
<dbReference type="FunFam" id="3.40.630.10:FF:000027">
    <property type="entry name" value="N-fatty-acyl-amino acid synthase/hydrolase PM20D1"/>
    <property type="match status" value="1"/>
</dbReference>
<evidence type="ECO:0000256" key="16">
    <source>
        <dbReference type="ARBA" id="ARBA00048380"/>
    </source>
</evidence>
<evidence type="ECO:0000256" key="13">
    <source>
        <dbReference type="ARBA" id="ARBA00047874"/>
    </source>
</evidence>
<keyword evidence="29" id="KW-1133">Transmembrane helix</keyword>
<feature type="binding site" evidence="28">
    <location>
        <position position="128"/>
    </location>
    <ligand>
        <name>Zn(2+)</name>
        <dbReference type="ChEBI" id="CHEBI:29105"/>
        <label>1</label>
    </ligand>
</feature>
<evidence type="ECO:0000256" key="6">
    <source>
        <dbReference type="ARBA" id="ARBA00022833"/>
    </source>
</evidence>
<comment type="catalytic activity">
    <reaction evidence="10">
        <text>N-(4Z,7Z,10Z,13Z,16Z,19Z-docosahexaenoyl)-L-phenylalanine + H2O = (4Z,7Z,10Z,13Z,16Z,19Z)-docosahexaenoate + L-phenylalanine</text>
        <dbReference type="Rhea" id="RHEA:64132"/>
        <dbReference type="ChEBI" id="CHEBI:15377"/>
        <dbReference type="ChEBI" id="CHEBI:58095"/>
        <dbReference type="ChEBI" id="CHEBI:77016"/>
        <dbReference type="ChEBI" id="CHEBI:149701"/>
    </reaction>
    <physiologicalReaction direction="left-to-right" evidence="10">
        <dbReference type="Rhea" id="RHEA:64133"/>
    </physiologicalReaction>
</comment>
<evidence type="ECO:0000256" key="28">
    <source>
        <dbReference type="PIRSR" id="PIRSR036696-2"/>
    </source>
</evidence>
<evidence type="ECO:0000256" key="10">
    <source>
        <dbReference type="ARBA" id="ARBA00047567"/>
    </source>
</evidence>
<evidence type="ECO:0000256" key="8">
    <source>
        <dbReference type="ARBA" id="ARBA00046147"/>
    </source>
</evidence>
<comment type="catalytic activity">
    <reaction evidence="21">
        <text>N-(9Z-octadecenoyl)-L-tryptophan + H2O = L-tryptophan + (9Z)-octadecenoate</text>
        <dbReference type="Rhea" id="RHEA:64176"/>
        <dbReference type="ChEBI" id="CHEBI:15377"/>
        <dbReference type="ChEBI" id="CHEBI:30823"/>
        <dbReference type="ChEBI" id="CHEBI:57912"/>
        <dbReference type="ChEBI" id="CHEBI:149733"/>
    </reaction>
    <physiologicalReaction direction="left-to-right" evidence="21">
        <dbReference type="Rhea" id="RHEA:64177"/>
    </physiologicalReaction>
</comment>
<evidence type="ECO:0000256" key="21">
    <source>
        <dbReference type="ARBA" id="ARBA00048822"/>
    </source>
</evidence>
<dbReference type="PANTHER" id="PTHR45962">
    <property type="entry name" value="N-FATTY-ACYL-AMINO ACID SYNTHASE/HYDROLASE PM20D1"/>
    <property type="match status" value="1"/>
</dbReference>
<evidence type="ECO:0000256" key="24">
    <source>
        <dbReference type="ARBA" id="ARBA00048879"/>
    </source>
</evidence>
<evidence type="ECO:0000256" key="2">
    <source>
        <dbReference type="ARBA" id="ARBA00006247"/>
    </source>
</evidence>
<comment type="caution">
    <text evidence="31">The sequence shown here is derived from an EMBL/GenBank/DDBJ whole genome shotgun (WGS) entry which is preliminary data.</text>
</comment>
<evidence type="ECO:0000313" key="31">
    <source>
        <dbReference type="EMBL" id="RWS22276.1"/>
    </source>
</evidence>
<evidence type="ECO:0000256" key="11">
    <source>
        <dbReference type="ARBA" id="ARBA00047723"/>
    </source>
</evidence>
<protein>
    <submittedName>
        <fullName evidence="31">Putative carboxypeptidase PM20D1-like protein</fullName>
    </submittedName>
</protein>
<comment type="catalytic activity">
    <reaction evidence="26">
        <text>N-(9Z-octadecenoyl)-L-lysine + H2O = L-lysine + (9Z)-octadecenoate</text>
        <dbReference type="Rhea" id="RHEA:64192"/>
        <dbReference type="ChEBI" id="CHEBI:15377"/>
        <dbReference type="ChEBI" id="CHEBI:30823"/>
        <dbReference type="ChEBI" id="CHEBI:32551"/>
        <dbReference type="ChEBI" id="CHEBI:149731"/>
    </reaction>
    <physiologicalReaction direction="left-to-right" evidence="26">
        <dbReference type="Rhea" id="RHEA:64193"/>
    </physiologicalReaction>
</comment>
<keyword evidence="4 28" id="KW-0479">Metal-binding</keyword>
<evidence type="ECO:0000256" key="23">
    <source>
        <dbReference type="ARBA" id="ARBA00048840"/>
    </source>
</evidence>
<dbReference type="SUPFAM" id="SSF53187">
    <property type="entry name" value="Zn-dependent exopeptidases"/>
    <property type="match status" value="1"/>
</dbReference>
<keyword evidence="5" id="KW-0378">Hydrolase</keyword>
<organism evidence="31 32">
    <name type="scientific">Leptotrombidium deliense</name>
    <dbReference type="NCBI Taxonomy" id="299467"/>
    <lineage>
        <taxon>Eukaryota</taxon>
        <taxon>Metazoa</taxon>
        <taxon>Ecdysozoa</taxon>
        <taxon>Arthropoda</taxon>
        <taxon>Chelicerata</taxon>
        <taxon>Arachnida</taxon>
        <taxon>Acari</taxon>
        <taxon>Acariformes</taxon>
        <taxon>Trombidiformes</taxon>
        <taxon>Prostigmata</taxon>
        <taxon>Anystina</taxon>
        <taxon>Parasitengona</taxon>
        <taxon>Trombiculoidea</taxon>
        <taxon>Trombiculidae</taxon>
        <taxon>Leptotrombidium</taxon>
    </lineage>
</organism>
<dbReference type="Gene3D" id="3.30.70.360">
    <property type="match status" value="1"/>
</dbReference>
<evidence type="ECO:0000256" key="27">
    <source>
        <dbReference type="PIRSR" id="PIRSR036696-1"/>
    </source>
</evidence>
<dbReference type="GO" id="GO:0043605">
    <property type="term" value="P:amide catabolic process"/>
    <property type="evidence" value="ECO:0007669"/>
    <property type="project" value="UniProtKB-ARBA"/>
</dbReference>
<dbReference type="AlphaFoldDB" id="A0A443S402"/>
<comment type="catalytic activity">
    <reaction evidence="13">
        <text>(5Z,8Z,11Z,14Z)-eicosatetraenoate + L-phenylalanine = N-(5Z,8Z,11Z,14Z-eicosatetraenoyl)-L-phenylalanine + H2O</text>
        <dbReference type="Rhea" id="RHEA:51312"/>
        <dbReference type="ChEBI" id="CHEBI:15377"/>
        <dbReference type="ChEBI" id="CHEBI:32395"/>
        <dbReference type="ChEBI" id="CHEBI:58095"/>
        <dbReference type="ChEBI" id="CHEBI:134022"/>
    </reaction>
    <physiologicalReaction direction="left-to-right" evidence="13">
        <dbReference type="Rhea" id="RHEA:51313"/>
    </physiologicalReaction>
    <physiologicalReaction direction="right-to-left" evidence="13">
        <dbReference type="Rhea" id="RHEA:51314"/>
    </physiologicalReaction>
</comment>
<evidence type="ECO:0000256" key="20">
    <source>
        <dbReference type="ARBA" id="ARBA00048729"/>
    </source>
</evidence>
<evidence type="ECO:0000256" key="1">
    <source>
        <dbReference type="ARBA" id="ARBA00004872"/>
    </source>
</evidence>
<comment type="catalytic activity">
    <reaction evidence="12">
        <text>N-(9Z-octadecenoyl)-L-tyrosine + H2O = L-tyrosine + (9Z)-octadecenoate</text>
        <dbReference type="Rhea" id="RHEA:64184"/>
        <dbReference type="ChEBI" id="CHEBI:15377"/>
        <dbReference type="ChEBI" id="CHEBI:30823"/>
        <dbReference type="ChEBI" id="CHEBI:58315"/>
        <dbReference type="ChEBI" id="CHEBI:149734"/>
    </reaction>
    <physiologicalReaction direction="left-to-right" evidence="12">
        <dbReference type="Rhea" id="RHEA:64185"/>
    </physiologicalReaction>
</comment>
<comment type="catalytic activity">
    <reaction evidence="14">
        <text>N-hexadecanoyl-L-phenylalanine + H2O = hexadecanoate + L-phenylalanine</text>
        <dbReference type="Rhea" id="RHEA:64124"/>
        <dbReference type="ChEBI" id="CHEBI:7896"/>
        <dbReference type="ChEBI" id="CHEBI:15377"/>
        <dbReference type="ChEBI" id="CHEBI:58095"/>
        <dbReference type="ChEBI" id="CHEBI:149699"/>
    </reaction>
    <physiologicalReaction direction="left-to-right" evidence="14">
        <dbReference type="Rhea" id="RHEA:64125"/>
    </physiologicalReaction>
</comment>
<comment type="catalytic activity">
    <reaction evidence="20">
        <text>N-(9Z-octadecenoyl)-L-glutamine + H2O = L-glutamine + (9Z)-octadecenoate</text>
        <dbReference type="Rhea" id="RHEA:51356"/>
        <dbReference type="ChEBI" id="CHEBI:15377"/>
        <dbReference type="ChEBI" id="CHEBI:30823"/>
        <dbReference type="ChEBI" id="CHEBI:58359"/>
        <dbReference type="ChEBI" id="CHEBI:134033"/>
    </reaction>
    <physiologicalReaction direction="left-to-right" evidence="20">
        <dbReference type="Rhea" id="RHEA:51357"/>
    </physiologicalReaction>
</comment>
<feature type="binding site" evidence="28">
    <location>
        <position position="195"/>
    </location>
    <ligand>
        <name>Zn(2+)</name>
        <dbReference type="ChEBI" id="CHEBI:29105"/>
        <label>2</label>
    </ligand>
</feature>
<comment type="catalytic activity">
    <reaction evidence="23">
        <text>an N-acyl-aromatic L-alpha-amino acid + H2O = an aromatic L-alpha-amino acid + a carboxylate</text>
        <dbReference type="Rhea" id="RHEA:54184"/>
        <dbReference type="ChEBI" id="CHEBI:15377"/>
        <dbReference type="ChEBI" id="CHEBI:29067"/>
        <dbReference type="ChEBI" id="CHEBI:84824"/>
        <dbReference type="ChEBI" id="CHEBI:138093"/>
        <dbReference type="EC" id="3.5.1.114"/>
    </reaction>
    <physiologicalReaction direction="left-to-right" evidence="23">
        <dbReference type="Rhea" id="RHEA:54185"/>
    </physiologicalReaction>
    <physiologicalReaction direction="right-to-left" evidence="23">
        <dbReference type="Rhea" id="RHEA:54186"/>
    </physiologicalReaction>
</comment>
<dbReference type="FunFam" id="1.10.150.900:FF:000003">
    <property type="entry name" value="N-fatty-acyl-amino acid synthase/hydrolase PM20D1"/>
    <property type="match status" value="1"/>
</dbReference>
<sequence length="494" mass="55299">MNVCVRIFGYVLVLISILLSICVFRALVYFGAPKDAELCTDSEQHSAIKASDALYKRFADAIRFKTITKAQRDYDTNELLSYHAFLEKSFPVIHSSPLVKKQIINKYSLLYLVKGNDTSLRPYMLCSHLDVVPVEREKWIVDPFSGTIKDGYLYGRGTMDVKQTLMAAMESLEFLLSKGFKPKRSFFLAFGHDEEGNGVDGAAEMSKVLQKSLNGVELEFLLDEGSPILNGSIKGVDQLVAMVSVTEKGYVTIKLEVNGSPGHSSLAPRETAIVTLANALTKFHSKAFPSFLGYGVEKDMLESVAPYASFPYKLVLSNLWLFGQLVSYVLSLNPVSNSFIRTSTAVTMVNGGIKPNVLPSSAYAIINHRIHPSQSVREVISFVKKLINDDRIAISLHEGAFEPHPVSPFTDDSFGYQVIKRSIRETFPKTAVVPGILVASTDTKWYLSLTKSVYRFCPTILRPNEFQMYHGHNERISLKNYLQTVNFYHHLMLN</sequence>
<dbReference type="InterPro" id="IPR036264">
    <property type="entry name" value="Bact_exopeptidase_dim_dom"/>
</dbReference>
<comment type="catalytic activity">
    <reaction evidence="15">
        <text>N-(9Z-octadecenoyl)-L-methionine + H2O = (9Z)-octadecenoate + L-methionine</text>
        <dbReference type="Rhea" id="RHEA:64144"/>
        <dbReference type="ChEBI" id="CHEBI:15377"/>
        <dbReference type="ChEBI" id="CHEBI:30823"/>
        <dbReference type="ChEBI" id="CHEBI:57844"/>
        <dbReference type="ChEBI" id="CHEBI:149732"/>
    </reaction>
    <physiologicalReaction direction="left-to-right" evidence="15">
        <dbReference type="Rhea" id="RHEA:64145"/>
    </physiologicalReaction>
</comment>
<evidence type="ECO:0000259" key="30">
    <source>
        <dbReference type="Pfam" id="PF07687"/>
    </source>
</evidence>
<comment type="catalytic activity">
    <reaction evidence="25">
        <text>N-(5Z,8Z,11Z,14Z-eicosatetraenoyl)-L-serine + H2O = (5Z,8Z,11Z,14Z)-eicosatetraenoate + L-serine</text>
        <dbReference type="Rhea" id="RHEA:64116"/>
        <dbReference type="ChEBI" id="CHEBI:15377"/>
        <dbReference type="ChEBI" id="CHEBI:32395"/>
        <dbReference type="ChEBI" id="CHEBI:33384"/>
        <dbReference type="ChEBI" id="CHEBI:149697"/>
    </reaction>
    <physiologicalReaction direction="left-to-right" evidence="25">
        <dbReference type="Rhea" id="RHEA:64117"/>
    </physiologicalReaction>
    <physiologicalReaction direction="right-to-left" evidence="25">
        <dbReference type="Rhea" id="RHEA:64118"/>
    </physiologicalReaction>
</comment>
<evidence type="ECO:0000256" key="18">
    <source>
        <dbReference type="ARBA" id="ARBA00048579"/>
    </source>
</evidence>
<feature type="domain" description="Peptidase M20 dimerisation" evidence="30">
    <location>
        <begin position="246"/>
        <end position="389"/>
    </location>
</feature>
<evidence type="ECO:0000313" key="32">
    <source>
        <dbReference type="Proteomes" id="UP000288716"/>
    </source>
</evidence>
<dbReference type="GO" id="GO:0004180">
    <property type="term" value="F:carboxypeptidase activity"/>
    <property type="evidence" value="ECO:0007669"/>
    <property type="project" value="UniProtKB-KW"/>
</dbReference>
<evidence type="ECO:0000256" key="26">
    <source>
        <dbReference type="ARBA" id="ARBA00049457"/>
    </source>
</evidence>
<feature type="binding site" evidence="28">
    <location>
        <position position="160"/>
    </location>
    <ligand>
        <name>Zn(2+)</name>
        <dbReference type="ChEBI" id="CHEBI:29105"/>
        <label>1</label>
    </ligand>
</feature>
<keyword evidence="6 28" id="KW-0862">Zinc</keyword>
<keyword evidence="32" id="KW-1185">Reference proteome</keyword>
<evidence type="ECO:0000256" key="3">
    <source>
        <dbReference type="ARBA" id="ARBA00022670"/>
    </source>
</evidence>
<dbReference type="VEuPathDB" id="VectorBase:LDEU009763"/>
<comment type="catalytic activity">
    <reaction evidence="9">
        <text>(9Z)-octadecenoate + glycine = N-(9Z-octadecenoyl)glycine + H2O</text>
        <dbReference type="Rhea" id="RHEA:51316"/>
        <dbReference type="ChEBI" id="CHEBI:15377"/>
        <dbReference type="ChEBI" id="CHEBI:30823"/>
        <dbReference type="ChEBI" id="CHEBI:57305"/>
        <dbReference type="ChEBI" id="CHEBI:133992"/>
    </reaction>
    <physiologicalReaction direction="right-to-left" evidence="9">
        <dbReference type="Rhea" id="RHEA:51318"/>
    </physiologicalReaction>
</comment>
<keyword evidence="31" id="KW-0121">Carboxypeptidase</keyword>
<evidence type="ECO:0000256" key="12">
    <source>
        <dbReference type="ARBA" id="ARBA00047866"/>
    </source>
</evidence>
<dbReference type="SUPFAM" id="SSF55031">
    <property type="entry name" value="Bacterial exopeptidase dimerisation domain"/>
    <property type="match status" value="1"/>
</dbReference>
<dbReference type="GO" id="GO:0005576">
    <property type="term" value="C:extracellular region"/>
    <property type="evidence" value="ECO:0007669"/>
    <property type="project" value="UniProtKB-ARBA"/>
</dbReference>
<dbReference type="GO" id="GO:0043604">
    <property type="term" value="P:amide biosynthetic process"/>
    <property type="evidence" value="ECO:0007669"/>
    <property type="project" value="TreeGrafter"/>
</dbReference>
<feature type="non-terminal residue" evidence="31">
    <location>
        <position position="494"/>
    </location>
</feature>